<evidence type="ECO:0000313" key="4">
    <source>
        <dbReference type="Proteomes" id="UP000286482"/>
    </source>
</evidence>
<protein>
    <submittedName>
        <fullName evidence="3">TIGR02099 family protein</fullName>
    </submittedName>
</protein>
<proteinExistence type="predicted"/>
<feature type="domain" description="YhdP central" evidence="2">
    <location>
        <begin position="4"/>
        <end position="1270"/>
    </location>
</feature>
<keyword evidence="1" id="KW-0812">Transmembrane</keyword>
<keyword evidence="4" id="KW-1185">Reference proteome</keyword>
<dbReference type="OrthoDB" id="9762238at2"/>
<gene>
    <name evidence="3" type="ORF">DBZ36_01530</name>
</gene>
<keyword evidence="1" id="KW-0472">Membrane</keyword>
<keyword evidence="1" id="KW-1133">Transmembrane helix</keyword>
<dbReference type="EMBL" id="RAQO01000002">
    <property type="protein sequence ID" value="RKF21360.1"/>
    <property type="molecule type" value="Genomic_DNA"/>
</dbReference>
<dbReference type="NCBIfam" id="TIGR02099">
    <property type="entry name" value="YhdP family protein"/>
    <property type="match status" value="1"/>
</dbReference>
<comment type="caution">
    <text evidence="3">The sequence shown here is derived from an EMBL/GenBank/DDBJ whole genome shotgun (WGS) entry which is preliminary data.</text>
</comment>
<dbReference type="PANTHER" id="PTHR38690:SF1">
    <property type="entry name" value="PROTEASE"/>
    <property type="match status" value="1"/>
</dbReference>
<organism evidence="3 4">
    <name type="scientific">Alginatibacterium sediminis</name>
    <dbReference type="NCBI Taxonomy" id="2164068"/>
    <lineage>
        <taxon>Bacteria</taxon>
        <taxon>Pseudomonadati</taxon>
        <taxon>Pseudomonadota</taxon>
        <taxon>Gammaproteobacteria</taxon>
        <taxon>Alteromonadales</taxon>
        <taxon>Alteromonadaceae</taxon>
        <taxon>Alginatibacterium</taxon>
    </lineage>
</organism>
<dbReference type="Proteomes" id="UP000286482">
    <property type="component" value="Unassembled WGS sequence"/>
</dbReference>
<dbReference type="InterPro" id="IPR011836">
    <property type="entry name" value="YhdP"/>
</dbReference>
<name>A0A420EL49_9ALTE</name>
<evidence type="ECO:0000256" key="1">
    <source>
        <dbReference type="SAM" id="Phobius"/>
    </source>
</evidence>
<dbReference type="Pfam" id="PF13116">
    <property type="entry name" value="YhdP"/>
    <property type="match status" value="1"/>
</dbReference>
<sequence length="1296" mass="145334">MTEKLWRFGRHSWFWLAILLAIFALLLSFLRLGLYFSNDFRQGINTYLNDNTELNVDIGGLDAKFYNFRPVLVLRDTKLKFDETSENSIEIGAVLIELDLWQSIDQGKLQIKDLILDNLSLDFDPRYLNSGVGRAEEGTNTSSITSLFLNQLQSFTLNNAQLNITTPAHDFTVLVPQLFWKNSGFNHQGQGSLQLFGQGHEGELQLSVDLESDPNDGRITGQWYINGDNLNVASLLGDKPELVERQLSSGLNFSLWGSLGAGQNASVQMQWQPSRISWQDHQSIEHQLKIDSAYMQALATSDRQWRVDSDDFKLHHSSQHNVDAQSQELKLQGVFESDRAKLLLEQLDVDFFAPLIDLFDPSDTDWNSYIQAGHLQQIELDFNTEQEGLSYALVLDDFYTSEHSVLPMFQGLELELKGNSSGIELKTQLPEGKLRLGNFFQDPWQLNSASAHLSLEFSQQPQLFVHQFALDTEELNLEGSARLLWQAGQSLPHMSLVANLDLDDASRVSLYYPRVMPSGVHEYLSAAIESGNAESAQVLWYGDLGQFPYAENNGMFQAMLPLRNAQFRFDPNWDALTQLDLDLLFQNDGLFMRSDSARLGQAKAQSVLATIDPLTGETPLLIEAKVTGESHKVSDYLLESPIKGLVSGLRQLRLKDGRVDGQLSLQIPLNGKDVASASGDVQFKDVEIHIAALGHHISGANGALHFENESIEGKEFRGSWKQLPLDFSFTSAPQATSNQTQIQLGGRWPVALFSEAITVDLDPYVKGDFNWKGQVDIDLPSSGDFTYSANFNSDLVGVQSLFPKPLEKSRGQKWPSVLKVSGSEKGSQVFWQSPNHVQLDASLRHQEKLQVQSIHLQLGGVKSVRKDSGLAIDINYPSLSLQPWLDLAFNSVKHKSSTRTVNSSSTLQWPNLVYLRTEIDKLDWNQQFIDDLSIEYLPRSSTPLRLQSKQVTLSAKIPKLISIQNPIQIDIEKALLAQMQIAKPDENESLLESQNRRMPVEQVRRLRENMVPWRLNCKRCEIGRYNLGQVAINVPVKKGVIEHATLDINQAQNKLNLDFDWYSRSSKKEFTRMRVDYNSQSLESFINNLGIESPILDTPATLVANLSWNDAPFQPLLSSLSGYAKFNGEQGTFTEVDDKGTRWLAIASLESVRRRLKLDFTDVFDKGLHYDSISASIQAKNGLVQNDDFYLNGGAGNLRGQGSLNFQSGLIDYRVSFSPNLTTSVAVVTAFVATPITGVAVYALSKLFEPVVDVVTRVDFQLSGNIEQPELIESQRVQEPMKMPNDMWEAVKGSAQ</sequence>
<dbReference type="RefSeq" id="WP_120353164.1">
    <property type="nucleotide sequence ID" value="NZ_RAQO01000002.1"/>
</dbReference>
<accession>A0A420EL49</accession>
<dbReference type="PANTHER" id="PTHR38690">
    <property type="entry name" value="PROTEASE-RELATED"/>
    <property type="match status" value="1"/>
</dbReference>
<reference evidence="3 4" key="1">
    <citation type="submission" date="2018-09" db="EMBL/GenBank/DDBJ databases">
        <authorList>
            <person name="Wang Z."/>
        </authorList>
    </citation>
    <scope>NUCLEOTIDE SEQUENCE [LARGE SCALE GENOMIC DNA]</scope>
    <source>
        <strain evidence="3 4">ALS 81</strain>
    </source>
</reference>
<feature type="transmembrane region" description="Helical" evidence="1">
    <location>
        <begin position="12"/>
        <end position="36"/>
    </location>
</feature>
<evidence type="ECO:0000313" key="3">
    <source>
        <dbReference type="EMBL" id="RKF21360.1"/>
    </source>
</evidence>
<evidence type="ECO:0000259" key="2">
    <source>
        <dbReference type="Pfam" id="PF13116"/>
    </source>
</evidence>
<dbReference type="InterPro" id="IPR025263">
    <property type="entry name" value="YhdP_central"/>
</dbReference>